<name>A0ABV9QTB9_9GAMM</name>
<feature type="transmembrane region" description="Helical" evidence="1">
    <location>
        <begin position="36"/>
        <end position="59"/>
    </location>
</feature>
<sequence length="134" mass="14478">MKYSRKRYQTAVLVLMAIYFAAILLLSPHVRDAQGVLAKAVLAVAPALPVVGVVWLMTWRVVHSDELEQRVHLIALSVASGTVASLSLIVGFLAAGGVVAPGEDALIWVFPGLCAIYGLTRWSLSRYYGREGRG</sequence>
<evidence type="ECO:0000313" key="2">
    <source>
        <dbReference type="EMBL" id="MFC4820057.1"/>
    </source>
</evidence>
<organism evidence="2 3">
    <name type="scientific">Dokdonella ginsengisoli</name>
    <dbReference type="NCBI Taxonomy" id="363846"/>
    <lineage>
        <taxon>Bacteria</taxon>
        <taxon>Pseudomonadati</taxon>
        <taxon>Pseudomonadota</taxon>
        <taxon>Gammaproteobacteria</taxon>
        <taxon>Lysobacterales</taxon>
        <taxon>Rhodanobacteraceae</taxon>
        <taxon>Dokdonella</taxon>
    </lineage>
</organism>
<protein>
    <recommendedName>
        <fullName evidence="4">DUF1616 domain-containing protein</fullName>
    </recommendedName>
</protein>
<evidence type="ECO:0008006" key="4">
    <source>
        <dbReference type="Google" id="ProtNLM"/>
    </source>
</evidence>
<accession>A0ABV9QTB9</accession>
<feature type="transmembrane region" description="Helical" evidence="1">
    <location>
        <begin position="71"/>
        <end position="99"/>
    </location>
</feature>
<evidence type="ECO:0000313" key="3">
    <source>
        <dbReference type="Proteomes" id="UP001595886"/>
    </source>
</evidence>
<evidence type="ECO:0000256" key="1">
    <source>
        <dbReference type="SAM" id="Phobius"/>
    </source>
</evidence>
<reference evidence="3" key="1">
    <citation type="journal article" date="2019" name="Int. J. Syst. Evol. Microbiol.">
        <title>The Global Catalogue of Microorganisms (GCM) 10K type strain sequencing project: providing services to taxonomists for standard genome sequencing and annotation.</title>
        <authorList>
            <consortium name="The Broad Institute Genomics Platform"/>
            <consortium name="The Broad Institute Genome Sequencing Center for Infectious Disease"/>
            <person name="Wu L."/>
            <person name="Ma J."/>
        </authorList>
    </citation>
    <scope>NUCLEOTIDE SEQUENCE [LARGE SCALE GENOMIC DNA]</scope>
    <source>
        <strain evidence="3">CCUG 30340</strain>
    </source>
</reference>
<dbReference type="EMBL" id="JBHSHD010000006">
    <property type="protein sequence ID" value="MFC4820057.1"/>
    <property type="molecule type" value="Genomic_DNA"/>
</dbReference>
<comment type="caution">
    <text evidence="2">The sequence shown here is derived from an EMBL/GenBank/DDBJ whole genome shotgun (WGS) entry which is preliminary data.</text>
</comment>
<keyword evidence="3" id="KW-1185">Reference proteome</keyword>
<keyword evidence="1" id="KW-0812">Transmembrane</keyword>
<feature type="transmembrane region" description="Helical" evidence="1">
    <location>
        <begin position="105"/>
        <end position="124"/>
    </location>
</feature>
<gene>
    <name evidence="2" type="ORF">ACFO6Q_06970</name>
</gene>
<dbReference type="RefSeq" id="WP_380019879.1">
    <property type="nucleotide sequence ID" value="NZ_JBHSHD010000006.1"/>
</dbReference>
<keyword evidence="1" id="KW-1133">Transmembrane helix</keyword>
<dbReference type="Proteomes" id="UP001595886">
    <property type="component" value="Unassembled WGS sequence"/>
</dbReference>
<keyword evidence="1" id="KW-0472">Membrane</keyword>
<proteinExistence type="predicted"/>
<feature type="transmembrane region" description="Helical" evidence="1">
    <location>
        <begin position="12"/>
        <end position="30"/>
    </location>
</feature>